<dbReference type="GO" id="GO:0003723">
    <property type="term" value="F:RNA binding"/>
    <property type="evidence" value="ECO:0007669"/>
    <property type="project" value="InterPro"/>
</dbReference>
<evidence type="ECO:0000256" key="1">
    <source>
        <dbReference type="ARBA" id="ARBA00022679"/>
    </source>
</evidence>
<dbReference type="GO" id="GO:0016301">
    <property type="term" value="F:kinase activity"/>
    <property type="evidence" value="ECO:0007669"/>
    <property type="project" value="UniProtKB-KW"/>
</dbReference>
<comment type="caution">
    <text evidence="6">The sequence shown here is derived from an EMBL/GenBank/DDBJ whole genome shotgun (WGS) entry which is preliminary data.</text>
</comment>
<evidence type="ECO:0000256" key="3">
    <source>
        <dbReference type="ARBA" id="ARBA00023015"/>
    </source>
</evidence>
<dbReference type="InterPro" id="IPR036388">
    <property type="entry name" value="WH-like_DNA-bd_sf"/>
</dbReference>
<protein>
    <submittedName>
        <fullName evidence="6">GAF domain-containing protein</fullName>
    </submittedName>
</protein>
<keyword evidence="2" id="KW-0418">Kinase</keyword>
<accession>A0AA44UQ40</accession>
<dbReference type="SUPFAM" id="SSF55781">
    <property type="entry name" value="GAF domain-like"/>
    <property type="match status" value="1"/>
</dbReference>
<evidence type="ECO:0000259" key="5">
    <source>
        <dbReference type="PROSITE" id="PS50921"/>
    </source>
</evidence>
<organism evidence="6 7">
    <name type="scientific">Pseudonocardia alni</name>
    <name type="common">Amycolata alni</name>
    <dbReference type="NCBI Taxonomy" id="33907"/>
    <lineage>
        <taxon>Bacteria</taxon>
        <taxon>Bacillati</taxon>
        <taxon>Actinomycetota</taxon>
        <taxon>Actinomycetes</taxon>
        <taxon>Pseudonocardiales</taxon>
        <taxon>Pseudonocardiaceae</taxon>
        <taxon>Pseudonocardia</taxon>
    </lineage>
</organism>
<evidence type="ECO:0000313" key="6">
    <source>
        <dbReference type="EMBL" id="PKB31455.1"/>
    </source>
</evidence>
<evidence type="ECO:0000256" key="4">
    <source>
        <dbReference type="ARBA" id="ARBA00023163"/>
    </source>
</evidence>
<dbReference type="Pfam" id="PF03861">
    <property type="entry name" value="ANTAR"/>
    <property type="match status" value="1"/>
</dbReference>
<dbReference type="InterPro" id="IPR029016">
    <property type="entry name" value="GAF-like_dom_sf"/>
</dbReference>
<proteinExistence type="predicted"/>
<dbReference type="Gene3D" id="3.30.450.40">
    <property type="match status" value="1"/>
</dbReference>
<dbReference type="InterPro" id="IPR011006">
    <property type="entry name" value="CheY-like_superfamily"/>
</dbReference>
<evidence type="ECO:0000256" key="2">
    <source>
        <dbReference type="ARBA" id="ARBA00022777"/>
    </source>
</evidence>
<dbReference type="Gene3D" id="1.10.10.10">
    <property type="entry name" value="Winged helix-like DNA-binding domain superfamily/Winged helix DNA-binding domain"/>
    <property type="match status" value="1"/>
</dbReference>
<dbReference type="SUPFAM" id="SSF52172">
    <property type="entry name" value="CheY-like"/>
    <property type="match status" value="1"/>
</dbReference>
<dbReference type="Proteomes" id="UP000232453">
    <property type="component" value="Unassembled WGS sequence"/>
</dbReference>
<reference evidence="6 7" key="1">
    <citation type="submission" date="2017-11" db="EMBL/GenBank/DDBJ databases">
        <title>Sequencing the genomes of 1000 actinobacteria strains.</title>
        <authorList>
            <person name="Klenk H.-P."/>
        </authorList>
    </citation>
    <scope>NUCLEOTIDE SEQUENCE [LARGE SCALE GENOMIC DNA]</scope>
    <source>
        <strain evidence="6 7">DSM 44104</strain>
    </source>
</reference>
<evidence type="ECO:0000313" key="7">
    <source>
        <dbReference type="Proteomes" id="UP000232453"/>
    </source>
</evidence>
<keyword evidence="1" id="KW-0808">Transferase</keyword>
<dbReference type="InterPro" id="IPR005561">
    <property type="entry name" value="ANTAR"/>
</dbReference>
<keyword evidence="3" id="KW-0805">Transcription regulation</keyword>
<feature type="domain" description="ANTAR" evidence="5">
    <location>
        <begin position="159"/>
        <end position="220"/>
    </location>
</feature>
<dbReference type="AlphaFoldDB" id="A0AA44UQ40"/>
<dbReference type="InterPro" id="IPR003018">
    <property type="entry name" value="GAF"/>
</dbReference>
<gene>
    <name evidence="6" type="ORF">ATL51_3145</name>
</gene>
<sequence>MENSAEVGAAVLRLVEAGSGDPAAVLTGLVGSVERLAGLTAGAALLSDGAVGGVVAAGPAGPRAALAAGFGQGPGGESARTGRPVHCPDLGRERSRWLVFAARALAAGVDAAWAFPLRHGPDTVGALLVLGTADAGPDPQVLGLFAEAAAVALLRSAASDRTATELDQLRTALASRVVVEQAKGMLAAHAGVDVGTAFELLRGHARRNGRPLGEVATALIRGDTDPAIILRRH</sequence>
<dbReference type="Pfam" id="PF13185">
    <property type="entry name" value="GAF_2"/>
    <property type="match status" value="1"/>
</dbReference>
<name>A0AA44UQ40_PSEA5</name>
<dbReference type="SMART" id="SM01012">
    <property type="entry name" value="ANTAR"/>
    <property type="match status" value="1"/>
</dbReference>
<dbReference type="PROSITE" id="PS50921">
    <property type="entry name" value="ANTAR"/>
    <property type="match status" value="1"/>
</dbReference>
<keyword evidence="4" id="KW-0804">Transcription</keyword>
<dbReference type="EMBL" id="PHUJ01000003">
    <property type="protein sequence ID" value="PKB31455.1"/>
    <property type="molecule type" value="Genomic_DNA"/>
</dbReference>
<dbReference type="RefSeq" id="WP_100879004.1">
    <property type="nucleotide sequence ID" value="NZ_JBICSI010000001.1"/>
</dbReference>